<evidence type="ECO:0000313" key="2">
    <source>
        <dbReference type="Proteomes" id="UP001445335"/>
    </source>
</evidence>
<reference evidence="1 2" key="1">
    <citation type="journal article" date="2024" name="Nat. Commun.">
        <title>Phylogenomics reveals the evolutionary origins of lichenization in chlorophyte algae.</title>
        <authorList>
            <person name="Puginier C."/>
            <person name="Libourel C."/>
            <person name="Otte J."/>
            <person name="Skaloud P."/>
            <person name="Haon M."/>
            <person name="Grisel S."/>
            <person name="Petersen M."/>
            <person name="Berrin J.G."/>
            <person name="Delaux P.M."/>
            <person name="Dal Grande F."/>
            <person name="Keller J."/>
        </authorList>
    </citation>
    <scope>NUCLEOTIDE SEQUENCE [LARGE SCALE GENOMIC DNA]</scope>
    <source>
        <strain evidence="1 2">SAG 245.80</strain>
    </source>
</reference>
<keyword evidence="2" id="KW-1185">Reference proteome</keyword>
<sequence>MDADLACLEETGCSLDGLHMAGGCALLDANARPPFMIAQGCSDALAGLATSGPQPQGFFLGDSGLAQQSFLADDATILAFESQWGTPVTADVRELGFAGMCYGTYHFNAAEPSAEALSSDSSASTALITTNLVSNLAHAPFGDARASLVCRSPDGWPVAACALSGAGLQKRALEGVRACGAAALSKRARSEPLLSPLPPYLAASGLATAAAASAAQLSAFAAIPAVDPAISPALSCAGGAPVPRTEAAPGPSEAAGVRSCAPCAATPAEQRRARRAAPPAGPTAGRLMPFSVIKANGGEMSVAQLNSRIAAFAAVRLTAARELAMRGIVVKAMPCGGR</sequence>
<name>A0AAW1RVE0_9CHLO</name>
<dbReference type="AlphaFoldDB" id="A0AAW1RVE0"/>
<dbReference type="EMBL" id="JALJOU010000020">
    <property type="protein sequence ID" value="KAK9838095.1"/>
    <property type="molecule type" value="Genomic_DNA"/>
</dbReference>
<dbReference type="Proteomes" id="UP001445335">
    <property type="component" value="Unassembled WGS sequence"/>
</dbReference>
<gene>
    <name evidence="1" type="ORF">WJX81_001119</name>
</gene>
<organism evidence="1 2">
    <name type="scientific">Elliptochloris bilobata</name>
    <dbReference type="NCBI Taxonomy" id="381761"/>
    <lineage>
        <taxon>Eukaryota</taxon>
        <taxon>Viridiplantae</taxon>
        <taxon>Chlorophyta</taxon>
        <taxon>core chlorophytes</taxon>
        <taxon>Trebouxiophyceae</taxon>
        <taxon>Trebouxiophyceae incertae sedis</taxon>
        <taxon>Elliptochloris clade</taxon>
        <taxon>Elliptochloris</taxon>
    </lineage>
</organism>
<protein>
    <submittedName>
        <fullName evidence="1">Uncharacterized protein</fullName>
    </submittedName>
</protein>
<evidence type="ECO:0000313" key="1">
    <source>
        <dbReference type="EMBL" id="KAK9838095.1"/>
    </source>
</evidence>
<comment type="caution">
    <text evidence="1">The sequence shown here is derived from an EMBL/GenBank/DDBJ whole genome shotgun (WGS) entry which is preliminary data.</text>
</comment>
<accession>A0AAW1RVE0</accession>
<proteinExistence type="predicted"/>